<organism evidence="2 3">
    <name type="scientific">Heliobacterium mobile</name>
    <name type="common">Heliobacillus mobilis</name>
    <dbReference type="NCBI Taxonomy" id="28064"/>
    <lineage>
        <taxon>Bacteria</taxon>
        <taxon>Bacillati</taxon>
        <taxon>Bacillota</taxon>
        <taxon>Clostridia</taxon>
        <taxon>Eubacteriales</taxon>
        <taxon>Heliobacteriaceae</taxon>
        <taxon>Heliobacterium</taxon>
    </lineage>
</organism>
<dbReference type="AlphaFoldDB" id="A0A6I3SLL3"/>
<sequence length="257" mass="29042">MTLDSICLLAHKCKKAGEPERCDNHCYAFLKLHGENGEGGLWSVTDIPKAYRQSMMRTLPFEKDNPLAFEFVARYCSNIIENVNTGQGYYFYSIPEPAVNPKGTGTGKTTAATAILNEYLVARVILHVTRKKLITELPALLINASKYQNAFNAQFRGHRTLQEEASQKYYLLKDQMMTVALLAIDDIGIREATEAFKNEFYEVIDTRAVEQLATIYTSNEPIERIGQLLDDRIASRIEGSTFPVSFKGEDKRRGGRR</sequence>
<gene>
    <name evidence="2" type="ORF">GJ688_12695</name>
</gene>
<dbReference type="OrthoDB" id="2052561at2"/>
<dbReference type="GO" id="GO:0005524">
    <property type="term" value="F:ATP binding"/>
    <property type="evidence" value="ECO:0007669"/>
    <property type="project" value="InterPro"/>
</dbReference>
<dbReference type="Proteomes" id="UP000430670">
    <property type="component" value="Unassembled WGS sequence"/>
</dbReference>
<dbReference type="InterPro" id="IPR027417">
    <property type="entry name" value="P-loop_NTPase"/>
</dbReference>
<comment type="caution">
    <text evidence="2">The sequence shown here is derived from an EMBL/GenBank/DDBJ whole genome shotgun (WGS) entry which is preliminary data.</text>
</comment>
<dbReference type="EMBL" id="WNKU01000015">
    <property type="protein sequence ID" value="MTV49830.1"/>
    <property type="molecule type" value="Genomic_DNA"/>
</dbReference>
<keyword evidence="3" id="KW-1185">Reference proteome</keyword>
<dbReference type="PANTHER" id="PTHR30050">
    <property type="entry name" value="CHROMOSOMAL REPLICATION INITIATOR PROTEIN DNAA"/>
    <property type="match status" value="1"/>
</dbReference>
<accession>A0A6I3SLL3</accession>
<feature type="domain" description="IstB-like ATP-binding" evidence="1">
    <location>
        <begin position="168"/>
        <end position="232"/>
    </location>
</feature>
<evidence type="ECO:0000259" key="1">
    <source>
        <dbReference type="Pfam" id="PF01695"/>
    </source>
</evidence>
<dbReference type="RefSeq" id="WP_155476922.1">
    <property type="nucleotide sequence ID" value="NZ_WNKU01000015.1"/>
</dbReference>
<dbReference type="Gene3D" id="3.40.50.300">
    <property type="entry name" value="P-loop containing nucleotide triphosphate hydrolases"/>
    <property type="match status" value="1"/>
</dbReference>
<name>A0A6I3SLL3_HELMO</name>
<dbReference type="SUPFAM" id="SSF52540">
    <property type="entry name" value="P-loop containing nucleoside triphosphate hydrolases"/>
    <property type="match status" value="1"/>
</dbReference>
<dbReference type="GO" id="GO:0006260">
    <property type="term" value="P:DNA replication"/>
    <property type="evidence" value="ECO:0007669"/>
    <property type="project" value="TreeGrafter"/>
</dbReference>
<proteinExistence type="predicted"/>
<dbReference type="PANTHER" id="PTHR30050:SF4">
    <property type="entry name" value="ATP-BINDING PROTEIN RV3427C IN INSERTION SEQUENCE-RELATED"/>
    <property type="match status" value="1"/>
</dbReference>
<evidence type="ECO:0000313" key="2">
    <source>
        <dbReference type="EMBL" id="MTV49830.1"/>
    </source>
</evidence>
<evidence type="ECO:0000313" key="3">
    <source>
        <dbReference type="Proteomes" id="UP000430670"/>
    </source>
</evidence>
<dbReference type="Pfam" id="PF01695">
    <property type="entry name" value="IstB_IS21"/>
    <property type="match status" value="1"/>
</dbReference>
<dbReference type="InterPro" id="IPR002611">
    <property type="entry name" value="IstB_ATP-bd"/>
</dbReference>
<protein>
    <submittedName>
        <fullName evidence="2">AAA family ATPase</fullName>
    </submittedName>
</protein>
<reference evidence="2 3" key="1">
    <citation type="submission" date="2019-11" db="EMBL/GenBank/DDBJ databases">
        <title>Whole-genome sequence of a the green, strictly anaerobic photosynthetic bacterium Heliobacillus mobilis DSM 6151.</title>
        <authorList>
            <person name="Kyndt J.A."/>
            <person name="Meyer T.E."/>
        </authorList>
    </citation>
    <scope>NUCLEOTIDE SEQUENCE [LARGE SCALE GENOMIC DNA]</scope>
    <source>
        <strain evidence="2 3">DSM 6151</strain>
    </source>
</reference>